<keyword evidence="3" id="KW-1185">Reference proteome</keyword>
<organism evidence="2 3">
    <name type="scientific">Piscinibacter gummiphilus</name>
    <dbReference type="NCBI Taxonomy" id="946333"/>
    <lineage>
        <taxon>Bacteria</taxon>
        <taxon>Pseudomonadati</taxon>
        <taxon>Pseudomonadota</taxon>
        <taxon>Betaproteobacteria</taxon>
        <taxon>Burkholderiales</taxon>
        <taxon>Sphaerotilaceae</taxon>
        <taxon>Piscinibacter</taxon>
    </lineage>
</organism>
<dbReference type="PANTHER" id="PTHR34205">
    <property type="entry name" value="TRANSMEMBRANE PROTEIN"/>
    <property type="match status" value="1"/>
</dbReference>
<dbReference type="InterPro" id="IPR009305">
    <property type="entry name" value="Mpo1-like"/>
</dbReference>
<dbReference type="EMBL" id="CP136336">
    <property type="protein sequence ID" value="WOB07957.1"/>
    <property type="molecule type" value="Genomic_DNA"/>
</dbReference>
<evidence type="ECO:0000313" key="2">
    <source>
        <dbReference type="EMBL" id="WOB07957.1"/>
    </source>
</evidence>
<dbReference type="PANTHER" id="PTHR34205:SF2">
    <property type="entry name" value="DUF962 DOMAIN-CONTAINING PROTEIN"/>
    <property type="match status" value="1"/>
</dbReference>
<sequence>MPDFKSFDEFYAIYLTAHQRPWNRRIHLLGWLIGAALALYALWVGPLWWLLGAPAAALVAIAVGHGLIEPSHAVEFKYPLRTALANLRMFADMARGRLPR</sequence>
<dbReference type="RefSeq" id="WP_316700608.1">
    <property type="nucleotide sequence ID" value="NZ_CP136336.1"/>
</dbReference>
<gene>
    <name evidence="2" type="ORF">RXV79_24020</name>
</gene>
<keyword evidence="1" id="KW-0812">Transmembrane</keyword>
<evidence type="ECO:0000256" key="1">
    <source>
        <dbReference type="SAM" id="Phobius"/>
    </source>
</evidence>
<name>A0ABZ0CSJ0_9BURK</name>
<proteinExistence type="predicted"/>
<keyword evidence="1" id="KW-0472">Membrane</keyword>
<dbReference type="Pfam" id="PF06127">
    <property type="entry name" value="Mpo1-like"/>
    <property type="match status" value="1"/>
</dbReference>
<accession>A0ABZ0CSJ0</accession>
<dbReference type="Proteomes" id="UP001303946">
    <property type="component" value="Chromosome"/>
</dbReference>
<feature type="transmembrane region" description="Helical" evidence="1">
    <location>
        <begin position="26"/>
        <end position="43"/>
    </location>
</feature>
<keyword evidence="1" id="KW-1133">Transmembrane helix</keyword>
<protein>
    <submittedName>
        <fullName evidence="2">DUF962 domain-containing protein</fullName>
    </submittedName>
</protein>
<reference evidence="2 3" key="1">
    <citation type="submission" date="2023-10" db="EMBL/GenBank/DDBJ databases">
        <title>Bacteria for the degradation of biodegradable plastic PBAT(Polybutylene adipate terephthalate).</title>
        <authorList>
            <person name="Weon H.-Y."/>
            <person name="Yeon J."/>
        </authorList>
    </citation>
    <scope>NUCLEOTIDE SEQUENCE [LARGE SCALE GENOMIC DNA]</scope>
    <source>
        <strain evidence="2 3">SBD 7-3</strain>
    </source>
</reference>
<evidence type="ECO:0000313" key="3">
    <source>
        <dbReference type="Proteomes" id="UP001303946"/>
    </source>
</evidence>